<proteinExistence type="predicted"/>
<accession>A0A6J6SAC1</accession>
<reference evidence="2" key="1">
    <citation type="submission" date="2020-05" db="EMBL/GenBank/DDBJ databases">
        <authorList>
            <person name="Chiriac C."/>
            <person name="Salcher M."/>
            <person name="Ghai R."/>
            <person name="Kavagutti S V."/>
        </authorList>
    </citation>
    <scope>NUCLEOTIDE SEQUENCE</scope>
</reference>
<dbReference type="Gene3D" id="1.20.58.340">
    <property type="entry name" value="Magnesium transport protein CorA, transmembrane region"/>
    <property type="match status" value="1"/>
</dbReference>
<evidence type="ECO:0000313" key="2">
    <source>
        <dbReference type="EMBL" id="CAB4731682.1"/>
    </source>
</evidence>
<sequence length="34" mass="3907">MPELGWMFGYPMALLMMAATSLGLWLVFERSGWL</sequence>
<protein>
    <submittedName>
        <fullName evidence="2">Unannotated protein</fullName>
    </submittedName>
</protein>
<keyword evidence="1" id="KW-0812">Transmembrane</keyword>
<keyword evidence="1" id="KW-0472">Membrane</keyword>
<dbReference type="EMBL" id="CAEZXR010000407">
    <property type="protein sequence ID" value="CAB4731682.1"/>
    <property type="molecule type" value="Genomic_DNA"/>
</dbReference>
<organism evidence="2">
    <name type="scientific">freshwater metagenome</name>
    <dbReference type="NCBI Taxonomy" id="449393"/>
    <lineage>
        <taxon>unclassified sequences</taxon>
        <taxon>metagenomes</taxon>
        <taxon>ecological metagenomes</taxon>
    </lineage>
</organism>
<evidence type="ECO:0000256" key="1">
    <source>
        <dbReference type="SAM" id="Phobius"/>
    </source>
</evidence>
<feature type="transmembrane region" description="Helical" evidence="1">
    <location>
        <begin position="6"/>
        <end position="28"/>
    </location>
</feature>
<keyword evidence="1" id="KW-1133">Transmembrane helix</keyword>
<dbReference type="AlphaFoldDB" id="A0A6J6SAC1"/>
<gene>
    <name evidence="2" type="ORF">UFOPK2579_02616</name>
</gene>
<name>A0A6J6SAC1_9ZZZZ</name>